<organism evidence="9 10">
    <name type="scientific">Alloscardovia macacae</name>
    <dbReference type="NCBI Taxonomy" id="1160091"/>
    <lineage>
        <taxon>Bacteria</taxon>
        <taxon>Bacillati</taxon>
        <taxon>Actinomycetota</taxon>
        <taxon>Actinomycetes</taxon>
        <taxon>Bifidobacteriales</taxon>
        <taxon>Bifidobacteriaceae</taxon>
        <taxon>Alloscardovia</taxon>
    </lineage>
</organism>
<proteinExistence type="predicted"/>
<keyword evidence="2" id="KW-1003">Cell membrane</keyword>
<gene>
    <name evidence="9" type="ORF">ALMA_0030</name>
</gene>
<dbReference type="InterPro" id="IPR036259">
    <property type="entry name" value="MFS_trans_sf"/>
</dbReference>
<feature type="transmembrane region" description="Helical" evidence="7">
    <location>
        <begin position="316"/>
        <end position="338"/>
    </location>
</feature>
<evidence type="ECO:0000256" key="4">
    <source>
        <dbReference type="ARBA" id="ARBA00022989"/>
    </source>
</evidence>
<dbReference type="InterPro" id="IPR011701">
    <property type="entry name" value="MFS"/>
</dbReference>
<feature type="transmembrane region" description="Helical" evidence="7">
    <location>
        <begin position="55"/>
        <end position="76"/>
    </location>
</feature>
<feature type="transmembrane region" description="Helical" evidence="7">
    <location>
        <begin position="405"/>
        <end position="423"/>
    </location>
</feature>
<comment type="subcellular location">
    <subcellularLocation>
        <location evidence="1">Cell membrane</location>
        <topology evidence="1">Multi-pass membrane protein</topology>
    </subcellularLocation>
</comment>
<dbReference type="RefSeq" id="WP_094725872.1">
    <property type="nucleotide sequence ID" value="NZ_JBHLWS010000010.1"/>
</dbReference>
<feature type="transmembrane region" description="Helical" evidence="7">
    <location>
        <begin position="375"/>
        <end position="399"/>
    </location>
</feature>
<dbReference type="InterPro" id="IPR020846">
    <property type="entry name" value="MFS_dom"/>
</dbReference>
<keyword evidence="5 7" id="KW-0472">Membrane</keyword>
<dbReference type="Pfam" id="PF07690">
    <property type="entry name" value="MFS_1"/>
    <property type="match status" value="1"/>
</dbReference>
<feature type="compositionally biased region" description="Low complexity" evidence="6">
    <location>
        <begin position="220"/>
        <end position="230"/>
    </location>
</feature>
<evidence type="ECO:0000259" key="8">
    <source>
        <dbReference type="PROSITE" id="PS50850"/>
    </source>
</evidence>
<dbReference type="EMBL" id="MWWT01000001">
    <property type="protein sequence ID" value="OZG54705.1"/>
    <property type="molecule type" value="Genomic_DNA"/>
</dbReference>
<feature type="transmembrane region" description="Helical" evidence="7">
    <location>
        <begin position="83"/>
        <end position="106"/>
    </location>
</feature>
<dbReference type="Proteomes" id="UP000243657">
    <property type="component" value="Unassembled WGS sequence"/>
</dbReference>
<evidence type="ECO:0000313" key="10">
    <source>
        <dbReference type="Proteomes" id="UP000243657"/>
    </source>
</evidence>
<dbReference type="SUPFAM" id="SSF103473">
    <property type="entry name" value="MFS general substrate transporter"/>
    <property type="match status" value="1"/>
</dbReference>
<dbReference type="Gene3D" id="1.20.1250.20">
    <property type="entry name" value="MFS general substrate transporter like domains"/>
    <property type="match status" value="1"/>
</dbReference>
<sequence length="439" mass="46469">MISSVSSASMKHALHTASYIAWFTADTASQASATLHSLAISLLTFTLTQSTVSAGWVGTASLLAQLCTGVFGGTFVDRHDRKILLFTNSLLNTFGWGLLCILLVIGKLDFTILLIFCVGLSAVQGFLSPAADALLKSVIPLEDYAYARSITEGRNAFLSLSGAPLSSILFTAAAWLPFFASTCLSALSSIATPFIRPHARSNGHTREHPQTTSHSDFPQSRISHSSPSSRSSFLTDFSEGWTWTFHHSTLVRIIVAMSIVNFSINGIQYTIQLHLLSTGASAISIGIISAGIASTMLLGSVLSARMSSFLHTGKAVCSSLIALPLLASALLLSAHFIPTLAVNSLLGLPIPLMNALLLGFIFAKAPDTMQGRLATTLTIPAQALSALCGAVAGSLLPILGYRMTLVTFSVPLILSALLCLCSAQIRRIPRAELWASTSL</sequence>
<feature type="transmembrane region" description="Helical" evidence="7">
    <location>
        <begin position="283"/>
        <end position="304"/>
    </location>
</feature>
<comment type="caution">
    <text evidence="9">The sequence shown here is derived from an EMBL/GenBank/DDBJ whole genome shotgun (WGS) entry which is preliminary data.</text>
</comment>
<reference evidence="9 10" key="1">
    <citation type="journal article" date="2017" name="BMC Genomics">
        <title>Comparative genomic and phylogenomic analyses of the Bifidobacteriaceae family.</title>
        <authorList>
            <person name="Lugli G.A."/>
            <person name="Milani C."/>
            <person name="Turroni F."/>
            <person name="Duranti S."/>
            <person name="Mancabelli L."/>
            <person name="Mangifesta M."/>
            <person name="Ferrario C."/>
            <person name="Modesto M."/>
            <person name="Mattarelli P."/>
            <person name="Jiri K."/>
            <person name="van Sinderen D."/>
            <person name="Ventura M."/>
        </authorList>
    </citation>
    <scope>NUCLEOTIDE SEQUENCE [LARGE SCALE GENOMIC DNA]</scope>
    <source>
        <strain evidence="9 10">DSM 24762</strain>
    </source>
</reference>
<name>A0A261F6K7_9BIFI</name>
<feature type="transmembrane region" description="Helical" evidence="7">
    <location>
        <begin position="178"/>
        <end position="196"/>
    </location>
</feature>
<feature type="transmembrane region" description="Helical" evidence="7">
    <location>
        <begin position="250"/>
        <end position="271"/>
    </location>
</feature>
<dbReference type="PANTHER" id="PTHR23513">
    <property type="entry name" value="INTEGRAL MEMBRANE EFFLUX PROTEIN-RELATED"/>
    <property type="match status" value="1"/>
</dbReference>
<protein>
    <submittedName>
        <fullName evidence="9">MFS transporter</fullName>
    </submittedName>
</protein>
<evidence type="ECO:0000256" key="2">
    <source>
        <dbReference type="ARBA" id="ARBA00022475"/>
    </source>
</evidence>
<evidence type="ECO:0000256" key="6">
    <source>
        <dbReference type="SAM" id="MobiDB-lite"/>
    </source>
</evidence>
<evidence type="ECO:0000256" key="1">
    <source>
        <dbReference type="ARBA" id="ARBA00004651"/>
    </source>
</evidence>
<accession>A0A261F6K7</accession>
<dbReference type="PROSITE" id="PS50850">
    <property type="entry name" value="MFS"/>
    <property type="match status" value="1"/>
</dbReference>
<dbReference type="GO" id="GO:0022857">
    <property type="term" value="F:transmembrane transporter activity"/>
    <property type="evidence" value="ECO:0007669"/>
    <property type="project" value="InterPro"/>
</dbReference>
<keyword evidence="3 7" id="KW-0812">Transmembrane</keyword>
<dbReference type="PANTHER" id="PTHR23513:SF6">
    <property type="entry name" value="MAJOR FACILITATOR SUPERFAMILY ASSOCIATED DOMAIN-CONTAINING PROTEIN"/>
    <property type="match status" value="1"/>
</dbReference>
<feature type="region of interest" description="Disordered" evidence="6">
    <location>
        <begin position="201"/>
        <end position="230"/>
    </location>
</feature>
<evidence type="ECO:0000256" key="5">
    <source>
        <dbReference type="ARBA" id="ARBA00023136"/>
    </source>
</evidence>
<dbReference type="AlphaFoldDB" id="A0A261F6K7"/>
<evidence type="ECO:0000256" key="3">
    <source>
        <dbReference type="ARBA" id="ARBA00022692"/>
    </source>
</evidence>
<evidence type="ECO:0000256" key="7">
    <source>
        <dbReference type="SAM" id="Phobius"/>
    </source>
</evidence>
<keyword evidence="4 7" id="KW-1133">Transmembrane helix</keyword>
<evidence type="ECO:0000313" key="9">
    <source>
        <dbReference type="EMBL" id="OZG54705.1"/>
    </source>
</evidence>
<feature type="transmembrane region" description="Helical" evidence="7">
    <location>
        <begin position="344"/>
        <end position="363"/>
    </location>
</feature>
<dbReference type="GO" id="GO:0005886">
    <property type="term" value="C:plasma membrane"/>
    <property type="evidence" value="ECO:0007669"/>
    <property type="project" value="UniProtKB-SubCell"/>
</dbReference>
<keyword evidence="10" id="KW-1185">Reference proteome</keyword>
<feature type="domain" description="Major facilitator superfamily (MFS) profile" evidence="8">
    <location>
        <begin position="249"/>
        <end position="439"/>
    </location>
</feature>